<protein>
    <submittedName>
        <fullName evidence="1">Uncharacterized protein</fullName>
    </submittedName>
</protein>
<reference evidence="1" key="1">
    <citation type="submission" date="2022-05" db="EMBL/GenBank/DDBJ databases">
        <title>Jatrophihabitans sp. SB3-54 whole genome sequence.</title>
        <authorList>
            <person name="Suh M.K."/>
            <person name="Eom M.K."/>
            <person name="Kim J.S."/>
            <person name="Kim H.S."/>
            <person name="Do H.E."/>
            <person name="Shin Y.K."/>
            <person name="Lee J.-S."/>
        </authorList>
    </citation>
    <scope>NUCLEOTIDE SEQUENCE</scope>
    <source>
        <strain evidence="1">SB3-54</strain>
    </source>
</reference>
<dbReference type="EMBL" id="CP097463">
    <property type="protein sequence ID" value="WAX55424.1"/>
    <property type="molecule type" value="Genomic_DNA"/>
</dbReference>
<keyword evidence="2" id="KW-1185">Reference proteome</keyword>
<evidence type="ECO:0000313" key="2">
    <source>
        <dbReference type="Proteomes" id="UP001164693"/>
    </source>
</evidence>
<dbReference type="Proteomes" id="UP001164693">
    <property type="component" value="Chromosome"/>
</dbReference>
<accession>A0ABY7JW66</accession>
<gene>
    <name evidence="1" type="ORF">M6B22_12805</name>
</gene>
<name>A0ABY7JW66_9ACTN</name>
<organism evidence="1 2">
    <name type="scientific">Jatrophihabitans cynanchi</name>
    <dbReference type="NCBI Taxonomy" id="2944128"/>
    <lineage>
        <taxon>Bacteria</taxon>
        <taxon>Bacillati</taxon>
        <taxon>Actinomycetota</taxon>
        <taxon>Actinomycetes</taxon>
        <taxon>Jatrophihabitantales</taxon>
        <taxon>Jatrophihabitantaceae</taxon>
        <taxon>Jatrophihabitans</taxon>
    </lineage>
</organism>
<evidence type="ECO:0000313" key="1">
    <source>
        <dbReference type="EMBL" id="WAX55424.1"/>
    </source>
</evidence>
<dbReference type="RefSeq" id="WP_269441935.1">
    <property type="nucleotide sequence ID" value="NZ_CP097463.1"/>
</dbReference>
<proteinExistence type="predicted"/>
<sequence>MTSATLYREGPDLDALLADLDAEHPGQVHVVEVTHARDGGVLGFFARPLVGVHYELLDAPAPYERARTDVPATHPDGFADPGNLAGDPLAALIDAADSADRTGTVAPVAGAPAPAARTAASARLEGPNAEFAQLLLDMAAQKTAERAVPQPARPAAQQVQSQPQQVQFPVRHQVPAWAPSQAAKTEQASADPAAAEFRPSFEPIPEPIAAAGRTAPTAVPAPAPAAPAVPAAASDLGLRRDLTEIGVPVDWVPAGAAHRYAAVEELVTRLPQAPTLPAAPGRIIAVVGPAHAIVHAAGSIAAQLRLSADEVWTAGCAGPHEVADPWQASIVAAAHRLTGTRPAVIAIANDAHDAGWAQDVIAALTPDAVLLHVDATRKPADTRALSAGFRTVDALVVDNAALTASPASVWQLGVPVALLDGAVPTRSSWAVLLLDKLAGLAR</sequence>